<dbReference type="InterPro" id="IPR051601">
    <property type="entry name" value="Serine_prot/Carboxylest_S33"/>
</dbReference>
<dbReference type="SUPFAM" id="SSF53474">
    <property type="entry name" value="alpha/beta-Hydrolases"/>
    <property type="match status" value="1"/>
</dbReference>
<keyword evidence="2" id="KW-0732">Signal</keyword>
<proteinExistence type="inferred from homology"/>
<dbReference type="PANTHER" id="PTHR43248">
    <property type="entry name" value="2-SUCCINYL-6-HYDROXY-2,4-CYCLOHEXADIENE-1-CARBOXYLATE SYNTHASE"/>
    <property type="match status" value="1"/>
</dbReference>
<gene>
    <name evidence="5" type="ORF">Cch01nite_42710</name>
</gene>
<evidence type="ECO:0000256" key="3">
    <source>
        <dbReference type="ARBA" id="ARBA00022801"/>
    </source>
</evidence>
<dbReference type="Gene3D" id="3.40.50.1820">
    <property type="entry name" value="alpha/beta hydrolase"/>
    <property type="match status" value="1"/>
</dbReference>
<feature type="domain" description="Peptidase S33 tripeptidyl aminopeptidase-like C-terminal" evidence="4">
    <location>
        <begin position="432"/>
        <end position="532"/>
    </location>
</feature>
<organism evidence="5 6">
    <name type="scientific">Cellulomonas chitinilytica</name>
    <dbReference type="NCBI Taxonomy" id="398759"/>
    <lineage>
        <taxon>Bacteria</taxon>
        <taxon>Bacillati</taxon>
        <taxon>Actinomycetota</taxon>
        <taxon>Actinomycetes</taxon>
        <taxon>Micrococcales</taxon>
        <taxon>Cellulomonadaceae</taxon>
        <taxon>Cellulomonas</taxon>
    </lineage>
</organism>
<accession>A0A919P531</accession>
<dbReference type="InterPro" id="IPR029058">
    <property type="entry name" value="AB_hydrolase_fold"/>
</dbReference>
<dbReference type="InterPro" id="IPR013595">
    <property type="entry name" value="Pept_S33_TAP-like_C"/>
</dbReference>
<dbReference type="PANTHER" id="PTHR43248:SF29">
    <property type="entry name" value="TRIPEPTIDYL AMINOPEPTIDASE"/>
    <property type="match status" value="1"/>
</dbReference>
<evidence type="ECO:0000256" key="1">
    <source>
        <dbReference type="ARBA" id="ARBA00010088"/>
    </source>
</evidence>
<dbReference type="EMBL" id="BONK01000020">
    <property type="protein sequence ID" value="GIG23547.1"/>
    <property type="molecule type" value="Genomic_DNA"/>
</dbReference>
<dbReference type="GO" id="GO:0016787">
    <property type="term" value="F:hydrolase activity"/>
    <property type="evidence" value="ECO:0007669"/>
    <property type="project" value="UniProtKB-KW"/>
</dbReference>
<name>A0A919P531_9CELL</name>
<comment type="caution">
    <text evidence="5">The sequence shown here is derived from an EMBL/GenBank/DDBJ whole genome shotgun (WGS) entry which is preliminary data.</text>
</comment>
<comment type="similarity">
    <text evidence="1">Belongs to the peptidase S33 family.</text>
</comment>
<keyword evidence="6" id="KW-1185">Reference proteome</keyword>
<evidence type="ECO:0000256" key="2">
    <source>
        <dbReference type="ARBA" id="ARBA00022729"/>
    </source>
</evidence>
<dbReference type="Pfam" id="PF08386">
    <property type="entry name" value="Abhydrolase_4"/>
    <property type="match status" value="1"/>
</dbReference>
<evidence type="ECO:0000313" key="6">
    <source>
        <dbReference type="Proteomes" id="UP000632740"/>
    </source>
</evidence>
<evidence type="ECO:0000259" key="4">
    <source>
        <dbReference type="Pfam" id="PF08386"/>
    </source>
</evidence>
<reference evidence="5" key="1">
    <citation type="submission" date="2021-01" db="EMBL/GenBank/DDBJ databases">
        <title>Whole genome shotgun sequence of Cellulomonas chitinilytica NBRC 110799.</title>
        <authorList>
            <person name="Komaki H."/>
            <person name="Tamura T."/>
        </authorList>
    </citation>
    <scope>NUCLEOTIDE SEQUENCE</scope>
    <source>
        <strain evidence="5">NBRC 110799</strain>
    </source>
</reference>
<protein>
    <submittedName>
        <fullName evidence="5">Proteinase</fullName>
    </submittedName>
</protein>
<dbReference type="AlphaFoldDB" id="A0A919P531"/>
<dbReference type="Proteomes" id="UP000632740">
    <property type="component" value="Unassembled WGS sequence"/>
</dbReference>
<evidence type="ECO:0000313" key="5">
    <source>
        <dbReference type="EMBL" id="GIG23547.1"/>
    </source>
</evidence>
<keyword evidence="3" id="KW-0378">Hydrolase</keyword>
<sequence>MKVTRADEPTARRTRIADYRGGVPLDSPRRLRPAAVAALVVAGLVLAGCAPAKHQAEVPTGSASSSVAPTPDLAKFYDQQLEWTSCDTGECATLTVPVDYADPTGSTIGLALARQKATGSDRIGSLLVNPGGPGVSGVDFLAGAVQRIGADVRAKYDIVGFDPRGVQRSEPVRCADGPELDALFASDPDYSTDAGIQHVIDVYGEFGKECSNRTGALLGHVDTESAARDMDVMRAVLGDDQLHYLGYSYGTQLGAVYAAVFPENVGRLVLDGALDPTLTPGEVSKGQAIGIESALRAYVTDCQGGKGCPLTGDVDHGLGQIWALFDEAKANPLPTGTDRDLTQSLAFYGVAVTLYSQSLWPTLTAALKPALQGDGSKLLQLSDAYFDRQADGTYASNANEAFFAIHCADARESADFDDMRAQAADIEAAAPTVGSFLTFGGTTCAQWPTPAVDPLPSYAAEGAAPILVIGTTNDPATPYAWAQMLAETLSSGELLTYEGEGHTAYGASNDCIGGAVDTYLLTGTMPPEGTRC</sequence>